<protein>
    <submittedName>
        <fullName evidence="2">Uncharacterized protein</fullName>
    </submittedName>
</protein>
<keyword evidence="3" id="KW-1185">Reference proteome</keyword>
<dbReference type="AlphaFoldDB" id="A0A484GY85"/>
<gene>
    <name evidence="2" type="ORF">DBR06_SOUSAS14610001</name>
</gene>
<dbReference type="Gene3D" id="1.20.1270.10">
    <property type="match status" value="1"/>
</dbReference>
<dbReference type="EMBL" id="QWLN02002780">
    <property type="protein sequence ID" value="TEA40568.1"/>
    <property type="molecule type" value="Genomic_DNA"/>
</dbReference>
<feature type="region of interest" description="Disordered" evidence="1">
    <location>
        <begin position="23"/>
        <end position="58"/>
    </location>
</feature>
<evidence type="ECO:0000313" key="2">
    <source>
        <dbReference type="EMBL" id="TEA40568.1"/>
    </source>
</evidence>
<feature type="non-terminal residue" evidence="2">
    <location>
        <position position="1"/>
    </location>
</feature>
<comment type="caution">
    <text evidence="2">The sequence shown here is derived from an EMBL/GenBank/DDBJ whole genome shotgun (WGS) entry which is preliminary data.</text>
</comment>
<dbReference type="InterPro" id="IPR029048">
    <property type="entry name" value="HSP70_C_sf"/>
</dbReference>
<reference evidence="2 3" key="1">
    <citation type="journal article" date="2018" name="Genomics">
        <title>Molecular footprints of inshore aquatic adaptation in Indo-Pacific humpback dolphin (Sousa chinensis).</title>
        <authorList>
            <person name="Ming Y."/>
            <person name="Jian J."/>
            <person name="Yu F."/>
            <person name="Yu X."/>
            <person name="Wang J."/>
            <person name="Liu W."/>
        </authorList>
    </citation>
    <scope>NUCLEOTIDE SEQUENCE [LARGE SCALE GENOMIC DNA]</scope>
    <source>
        <strain evidence="2">MY-2018</strain>
        <tissue evidence="2">Skin</tissue>
    </source>
</reference>
<dbReference type="Proteomes" id="UP000295264">
    <property type="component" value="Unassembled WGS sequence"/>
</dbReference>
<sequence length="58" mass="6090">EDQQKEMEKFCIPIITKLYQSTGGMQRGMPGGMPVGFPSGGAPLSGGVSFGPNTEEVD</sequence>
<evidence type="ECO:0000256" key="1">
    <source>
        <dbReference type="SAM" id="MobiDB-lite"/>
    </source>
</evidence>
<feature type="compositionally biased region" description="Gly residues" evidence="1">
    <location>
        <begin position="25"/>
        <end position="34"/>
    </location>
</feature>
<evidence type="ECO:0000313" key="3">
    <source>
        <dbReference type="Proteomes" id="UP000295264"/>
    </source>
</evidence>
<proteinExistence type="predicted"/>
<organism evidence="2 3">
    <name type="scientific">Sousa chinensis</name>
    <name type="common">Indo-pacific humpbacked dolphin</name>
    <name type="synonym">Steno chinensis</name>
    <dbReference type="NCBI Taxonomy" id="103600"/>
    <lineage>
        <taxon>Eukaryota</taxon>
        <taxon>Metazoa</taxon>
        <taxon>Chordata</taxon>
        <taxon>Craniata</taxon>
        <taxon>Vertebrata</taxon>
        <taxon>Euteleostomi</taxon>
        <taxon>Mammalia</taxon>
        <taxon>Eutheria</taxon>
        <taxon>Laurasiatheria</taxon>
        <taxon>Artiodactyla</taxon>
        <taxon>Whippomorpha</taxon>
        <taxon>Cetacea</taxon>
        <taxon>Odontoceti</taxon>
        <taxon>Delphinidae</taxon>
        <taxon>Sousa</taxon>
    </lineage>
</organism>
<name>A0A484GY85_SOUCH</name>
<accession>A0A484GY85</accession>